<evidence type="ECO:0000256" key="2">
    <source>
        <dbReference type="SAM" id="Phobius"/>
    </source>
</evidence>
<dbReference type="Proteomes" id="UP000190312">
    <property type="component" value="Unassembled WGS sequence"/>
</dbReference>
<feature type="transmembrane region" description="Helical" evidence="2">
    <location>
        <begin position="71"/>
        <end position="92"/>
    </location>
</feature>
<organism evidence="3 4">
    <name type="scientific">Aspergillus oryzae</name>
    <name type="common">Yellow koji mold</name>
    <dbReference type="NCBI Taxonomy" id="5062"/>
    <lineage>
        <taxon>Eukaryota</taxon>
        <taxon>Fungi</taxon>
        <taxon>Dikarya</taxon>
        <taxon>Ascomycota</taxon>
        <taxon>Pezizomycotina</taxon>
        <taxon>Eurotiomycetes</taxon>
        <taxon>Eurotiomycetidae</taxon>
        <taxon>Eurotiales</taxon>
        <taxon>Aspergillaceae</taxon>
        <taxon>Aspergillus</taxon>
        <taxon>Aspergillus subgen. Circumdati</taxon>
    </lineage>
</organism>
<reference evidence="3 4" key="1">
    <citation type="submission" date="2016-10" db="EMBL/GenBank/DDBJ databases">
        <title>Genome sequencing of Aspergillus oryzae BCC7051.</title>
        <authorList>
            <person name="Thammarongtham C."/>
            <person name="Vorapreeda T."/>
            <person name="Nookaew I."/>
            <person name="Srisuk T."/>
            <person name="Land M."/>
            <person name="Jeennor S."/>
            <person name="Laoteng K."/>
        </authorList>
    </citation>
    <scope>NUCLEOTIDE SEQUENCE [LARGE SCALE GENOMIC DNA]</scope>
    <source>
        <strain evidence="3 4">BCC7051</strain>
    </source>
</reference>
<keyword evidence="2" id="KW-1133">Transmembrane helix</keyword>
<proteinExistence type="predicted"/>
<feature type="region of interest" description="Disordered" evidence="1">
    <location>
        <begin position="8"/>
        <end position="27"/>
    </location>
</feature>
<feature type="transmembrane region" description="Helical" evidence="2">
    <location>
        <begin position="107"/>
        <end position="127"/>
    </location>
</feature>
<name>A0A1S9DSK8_ASPOZ</name>
<dbReference type="VEuPathDB" id="FungiDB:AO090102000187"/>
<accession>A0A1S9DSK8</accession>
<sequence>MELEVYHRASSSHAASFPETGSSHNSDTQLYPKNASVFAVESDNQRDQASFDIVGWPIGSRKLSRLDIGSLLLNLLGVSTAVLYLVLIAIVIKRNGNPVDKADWNRIQTAMNLAATLFPLAFAAVIGQMNQQHATWKLERGVSVGVLEQLFGSSTFFNTVITQVSVRSIKPLAFILIILWCISPLGSQSILRMLHTKPTTITRPIDITYGNDTELSTHTFIPSTTFTKAEAMYQESLLSPDVVKHSPLDIFGRLKIPLVNLRDSSDWIELDTENTDYSSLTGIVIGGVKDANGETEFTMEAPYYNLHMSSVEGEPTFNSKGFDFEDDGMYTIDKSQTRYGLTEVYFNFTIPDTNFKASFNLTEQYVDMRVKCIDGIANCATTAIHPISRTSPHANGTYWADMRAIHTLFSYLRSAGSERSLTEAYFRNPDTPLAADIYTGSTFTIPVDIFLLRLTQVVNTYALLLSASSGGEVYNGTGTFTDSSPPPVYEISWPWLAISIVATSTIIVGAFVPALLGFFTRNPDILGYVSTMTRDAPNLKIPPGGGTLGGMDRALFLKDMSIRLGEITDDSVSVSRIGIGTLDQASLSNEGRLYE</sequence>
<keyword evidence="2" id="KW-0812">Transmembrane</keyword>
<dbReference type="EMBL" id="MKZY01000003">
    <property type="protein sequence ID" value="OOO12021.1"/>
    <property type="molecule type" value="Genomic_DNA"/>
</dbReference>
<comment type="caution">
    <text evidence="3">The sequence shown here is derived from an EMBL/GenBank/DDBJ whole genome shotgun (WGS) entry which is preliminary data.</text>
</comment>
<dbReference type="eggNOG" id="ENOG502RZ6R">
    <property type="taxonomic scope" value="Eukaryota"/>
</dbReference>
<feature type="compositionally biased region" description="Polar residues" evidence="1">
    <location>
        <begin position="9"/>
        <end position="27"/>
    </location>
</feature>
<gene>
    <name evidence="3" type="ORF">OAory_01084910</name>
</gene>
<evidence type="ECO:0000313" key="4">
    <source>
        <dbReference type="Proteomes" id="UP000190312"/>
    </source>
</evidence>
<dbReference type="AlphaFoldDB" id="A0A1S9DSK8"/>
<protein>
    <submittedName>
        <fullName evidence="3">Uncharacterized protein</fullName>
    </submittedName>
</protein>
<evidence type="ECO:0000313" key="3">
    <source>
        <dbReference type="EMBL" id="OOO12021.1"/>
    </source>
</evidence>
<feature type="transmembrane region" description="Helical" evidence="2">
    <location>
        <begin position="172"/>
        <end position="191"/>
    </location>
</feature>
<keyword evidence="2" id="KW-0472">Membrane</keyword>
<evidence type="ECO:0000256" key="1">
    <source>
        <dbReference type="SAM" id="MobiDB-lite"/>
    </source>
</evidence>
<feature type="transmembrane region" description="Helical" evidence="2">
    <location>
        <begin position="493"/>
        <end position="519"/>
    </location>
</feature>
<dbReference type="OrthoDB" id="3692311at2759"/>